<dbReference type="EC" id="5.4.2.12" evidence="2"/>
<dbReference type="InterPro" id="IPR002591">
    <property type="entry name" value="Phosphodiest/P_Trfase"/>
</dbReference>
<accession>A0A518AJF3</accession>
<dbReference type="PANTHER" id="PTHR10151">
    <property type="entry name" value="ECTONUCLEOTIDE PYROPHOSPHATASE/PHOSPHODIESTERASE"/>
    <property type="match status" value="1"/>
</dbReference>
<evidence type="ECO:0000313" key="3">
    <source>
        <dbReference type="Proteomes" id="UP000315750"/>
    </source>
</evidence>
<organism evidence="2 3">
    <name type="scientific">Aeoliella mucimassa</name>
    <dbReference type="NCBI Taxonomy" id="2527972"/>
    <lineage>
        <taxon>Bacteria</taxon>
        <taxon>Pseudomonadati</taxon>
        <taxon>Planctomycetota</taxon>
        <taxon>Planctomycetia</taxon>
        <taxon>Pirellulales</taxon>
        <taxon>Lacipirellulaceae</taxon>
        <taxon>Aeoliella</taxon>
    </lineage>
</organism>
<dbReference type="KEGG" id="amuc:Pan181_10230"/>
<gene>
    <name evidence="2" type="primary">gpmI</name>
    <name evidence="2" type="ORF">Pan181_10230</name>
</gene>
<dbReference type="AlphaFoldDB" id="A0A518AJF3"/>
<dbReference type="Pfam" id="PF01663">
    <property type="entry name" value="Phosphodiest"/>
    <property type="match status" value="1"/>
</dbReference>
<dbReference type="Proteomes" id="UP000315750">
    <property type="component" value="Chromosome"/>
</dbReference>
<evidence type="ECO:0000256" key="1">
    <source>
        <dbReference type="SAM" id="MobiDB-lite"/>
    </source>
</evidence>
<evidence type="ECO:0000313" key="2">
    <source>
        <dbReference type="EMBL" id="QDU54840.1"/>
    </source>
</evidence>
<sequence length="357" mass="38462">MLSAWASWRVCEHRSVANRMNYSVLELWILLMRSEPRCYQLPTFCVVLVMLLASSGQVARAAEPEGAAKHVIVIGVDGLAPFGISSANTPALDRLCEQGASTMHARAVMPTSSSSNWASMIMGAGPEQHGITSNEWERNRFEIAPVVKGSEGIYPTMFSAVRKGLPTSAIGVFHDWGGFGRLVESESCDLVVDADGPVDAIDRSTEFWNSRNPSLLFIHLDHVDHAGHAEGWGSPDYVQAVQLADRLINQVVTVVEKTGHKSDTVVIVTSDHGGVDKGHGGSTMAEIEIPWIAWGAGIRTGVELKKPVNTYDTAATVLRLLDVPAPACWVGRPVTEALSQSKQSEDDAAPSEPVAVE</sequence>
<dbReference type="GO" id="GO:0004619">
    <property type="term" value="F:phosphoglycerate mutase activity"/>
    <property type="evidence" value="ECO:0007669"/>
    <property type="project" value="UniProtKB-EC"/>
</dbReference>
<dbReference type="InterPro" id="IPR017850">
    <property type="entry name" value="Alkaline_phosphatase_core_sf"/>
</dbReference>
<protein>
    <submittedName>
        <fullName evidence="2">2,3-bisphosphoglycerate-independent phosphoglycerate mutase</fullName>
        <ecNumber evidence="2">5.4.2.12</ecNumber>
    </submittedName>
</protein>
<keyword evidence="2" id="KW-0413">Isomerase</keyword>
<dbReference type="SUPFAM" id="SSF53649">
    <property type="entry name" value="Alkaline phosphatase-like"/>
    <property type="match status" value="1"/>
</dbReference>
<keyword evidence="3" id="KW-1185">Reference proteome</keyword>
<dbReference type="EMBL" id="CP036278">
    <property type="protein sequence ID" value="QDU54840.1"/>
    <property type="molecule type" value="Genomic_DNA"/>
</dbReference>
<name>A0A518AJF3_9BACT</name>
<feature type="region of interest" description="Disordered" evidence="1">
    <location>
        <begin position="338"/>
        <end position="357"/>
    </location>
</feature>
<proteinExistence type="predicted"/>
<dbReference type="GO" id="GO:0016787">
    <property type="term" value="F:hydrolase activity"/>
    <property type="evidence" value="ECO:0007669"/>
    <property type="project" value="UniProtKB-ARBA"/>
</dbReference>
<dbReference type="CDD" id="cd00016">
    <property type="entry name" value="ALP_like"/>
    <property type="match status" value="1"/>
</dbReference>
<reference evidence="2 3" key="1">
    <citation type="submission" date="2019-02" db="EMBL/GenBank/DDBJ databases">
        <title>Deep-cultivation of Planctomycetes and their phenomic and genomic characterization uncovers novel biology.</title>
        <authorList>
            <person name="Wiegand S."/>
            <person name="Jogler M."/>
            <person name="Boedeker C."/>
            <person name="Pinto D."/>
            <person name="Vollmers J."/>
            <person name="Rivas-Marin E."/>
            <person name="Kohn T."/>
            <person name="Peeters S.H."/>
            <person name="Heuer A."/>
            <person name="Rast P."/>
            <person name="Oberbeckmann S."/>
            <person name="Bunk B."/>
            <person name="Jeske O."/>
            <person name="Meyerdierks A."/>
            <person name="Storesund J.E."/>
            <person name="Kallscheuer N."/>
            <person name="Luecker S."/>
            <person name="Lage O.M."/>
            <person name="Pohl T."/>
            <person name="Merkel B.J."/>
            <person name="Hornburger P."/>
            <person name="Mueller R.-W."/>
            <person name="Bruemmer F."/>
            <person name="Labrenz M."/>
            <person name="Spormann A.M."/>
            <person name="Op den Camp H."/>
            <person name="Overmann J."/>
            <person name="Amann R."/>
            <person name="Jetten M.S.M."/>
            <person name="Mascher T."/>
            <person name="Medema M.H."/>
            <person name="Devos D.P."/>
            <person name="Kaster A.-K."/>
            <person name="Ovreas L."/>
            <person name="Rohde M."/>
            <person name="Galperin M.Y."/>
            <person name="Jogler C."/>
        </authorList>
    </citation>
    <scope>NUCLEOTIDE SEQUENCE [LARGE SCALE GENOMIC DNA]</scope>
    <source>
        <strain evidence="2 3">Pan181</strain>
    </source>
</reference>
<dbReference type="Gene3D" id="3.40.720.10">
    <property type="entry name" value="Alkaline Phosphatase, subunit A"/>
    <property type="match status" value="2"/>
</dbReference>
<dbReference type="PANTHER" id="PTHR10151:SF120">
    <property type="entry name" value="BIS(5'-ADENOSYL)-TRIPHOSPHATASE"/>
    <property type="match status" value="1"/>
</dbReference>
<dbReference type="OrthoDB" id="1956004at2"/>